<evidence type="ECO:0000256" key="1">
    <source>
        <dbReference type="SAM" id="Phobius"/>
    </source>
</evidence>
<gene>
    <name evidence="2" type="ORF">FA13DRAFT_1793780</name>
</gene>
<keyword evidence="1" id="KW-0472">Membrane</keyword>
<keyword evidence="3" id="KW-1185">Reference proteome</keyword>
<feature type="transmembrane region" description="Helical" evidence="1">
    <location>
        <begin position="209"/>
        <end position="231"/>
    </location>
</feature>
<dbReference type="Proteomes" id="UP000298030">
    <property type="component" value="Unassembled WGS sequence"/>
</dbReference>
<sequence>MPKDILYNAVAKLGDGDTPTPYSLTDYIWPPLPIEGYELIGRTNSCTRRSGDSVETAGKYIHRFLQPLRDYRNYFSIFPDACKVLYVVRDVVHYLVALTCDFSLGLCLGALLQSKPLYLSATVILSCGIPAVNALINIVSFIQYPAELVSPLDTELGYPCYVPSAEGWIEKTIMTAVLALLGVVTVVIRYRGQGGRLFRVISWDGGVHYLSLLAIRMTVAILWTPTVLSMLELERNPVYLLADVANRVVIPILAQRLLINMRKIDYMGSVPVASKLLFAHSASVSEGDTESYLNSLVVAQMPPGYPNQGATRQTTGSSKG</sequence>
<feature type="transmembrane region" description="Helical" evidence="1">
    <location>
        <begin position="91"/>
        <end position="112"/>
    </location>
</feature>
<proteinExistence type="predicted"/>
<feature type="transmembrane region" description="Helical" evidence="1">
    <location>
        <begin position="237"/>
        <end position="259"/>
    </location>
</feature>
<dbReference type="EMBL" id="QPFP01000031">
    <property type="protein sequence ID" value="TEB28599.1"/>
    <property type="molecule type" value="Genomic_DNA"/>
</dbReference>
<organism evidence="2 3">
    <name type="scientific">Coprinellus micaceus</name>
    <name type="common">Glistening ink-cap mushroom</name>
    <name type="synonym">Coprinus micaceus</name>
    <dbReference type="NCBI Taxonomy" id="71717"/>
    <lineage>
        <taxon>Eukaryota</taxon>
        <taxon>Fungi</taxon>
        <taxon>Dikarya</taxon>
        <taxon>Basidiomycota</taxon>
        <taxon>Agaricomycotina</taxon>
        <taxon>Agaricomycetes</taxon>
        <taxon>Agaricomycetidae</taxon>
        <taxon>Agaricales</taxon>
        <taxon>Agaricineae</taxon>
        <taxon>Psathyrellaceae</taxon>
        <taxon>Coprinellus</taxon>
    </lineage>
</organism>
<feature type="transmembrane region" description="Helical" evidence="1">
    <location>
        <begin position="168"/>
        <end position="188"/>
    </location>
</feature>
<reference evidence="2 3" key="1">
    <citation type="journal article" date="2019" name="Nat. Ecol. Evol.">
        <title>Megaphylogeny resolves global patterns of mushroom evolution.</title>
        <authorList>
            <person name="Varga T."/>
            <person name="Krizsan K."/>
            <person name="Foldi C."/>
            <person name="Dima B."/>
            <person name="Sanchez-Garcia M."/>
            <person name="Sanchez-Ramirez S."/>
            <person name="Szollosi G.J."/>
            <person name="Szarkandi J.G."/>
            <person name="Papp V."/>
            <person name="Albert L."/>
            <person name="Andreopoulos W."/>
            <person name="Angelini C."/>
            <person name="Antonin V."/>
            <person name="Barry K.W."/>
            <person name="Bougher N.L."/>
            <person name="Buchanan P."/>
            <person name="Buyck B."/>
            <person name="Bense V."/>
            <person name="Catcheside P."/>
            <person name="Chovatia M."/>
            <person name="Cooper J."/>
            <person name="Damon W."/>
            <person name="Desjardin D."/>
            <person name="Finy P."/>
            <person name="Geml J."/>
            <person name="Haridas S."/>
            <person name="Hughes K."/>
            <person name="Justo A."/>
            <person name="Karasinski D."/>
            <person name="Kautmanova I."/>
            <person name="Kiss B."/>
            <person name="Kocsube S."/>
            <person name="Kotiranta H."/>
            <person name="LaButti K.M."/>
            <person name="Lechner B.E."/>
            <person name="Liimatainen K."/>
            <person name="Lipzen A."/>
            <person name="Lukacs Z."/>
            <person name="Mihaltcheva S."/>
            <person name="Morgado L.N."/>
            <person name="Niskanen T."/>
            <person name="Noordeloos M.E."/>
            <person name="Ohm R.A."/>
            <person name="Ortiz-Santana B."/>
            <person name="Ovrebo C."/>
            <person name="Racz N."/>
            <person name="Riley R."/>
            <person name="Savchenko A."/>
            <person name="Shiryaev A."/>
            <person name="Soop K."/>
            <person name="Spirin V."/>
            <person name="Szebenyi C."/>
            <person name="Tomsovsky M."/>
            <person name="Tulloss R.E."/>
            <person name="Uehling J."/>
            <person name="Grigoriev I.V."/>
            <person name="Vagvolgyi C."/>
            <person name="Papp T."/>
            <person name="Martin F.M."/>
            <person name="Miettinen O."/>
            <person name="Hibbett D.S."/>
            <person name="Nagy L.G."/>
        </authorList>
    </citation>
    <scope>NUCLEOTIDE SEQUENCE [LARGE SCALE GENOMIC DNA]</scope>
    <source>
        <strain evidence="2 3">FP101781</strain>
    </source>
</reference>
<protein>
    <submittedName>
        <fullName evidence="2">Uncharacterized protein</fullName>
    </submittedName>
</protein>
<comment type="caution">
    <text evidence="2">The sequence shown here is derived from an EMBL/GenBank/DDBJ whole genome shotgun (WGS) entry which is preliminary data.</text>
</comment>
<dbReference type="AlphaFoldDB" id="A0A4Y7T4W2"/>
<keyword evidence="1" id="KW-1133">Transmembrane helix</keyword>
<accession>A0A4Y7T4W2</accession>
<name>A0A4Y7T4W2_COPMI</name>
<evidence type="ECO:0000313" key="2">
    <source>
        <dbReference type="EMBL" id="TEB28599.1"/>
    </source>
</evidence>
<keyword evidence="1" id="KW-0812">Transmembrane</keyword>
<evidence type="ECO:0000313" key="3">
    <source>
        <dbReference type="Proteomes" id="UP000298030"/>
    </source>
</evidence>